<sequence>MISTHHARSIMRLVTLLLIVWAAGSSAAILPSCGSSCVARAIQKTDCTPSDTRCICASEHYSGYLQYCITKKCSTPDRDCKRIPAKLLDWSDHSHEQAELKSATAICRVLKEAHTEEGVTNANFVIQKRNPTPNQHDRGYHRGENKPAPAPAPGRGHQPAPPPPPPPLRPHRPSPPTWYTPTPTHTVLP</sequence>
<accession>A0A4S9UBG3</accession>
<feature type="compositionally biased region" description="Polar residues" evidence="10">
    <location>
        <begin position="121"/>
        <end position="134"/>
    </location>
</feature>
<keyword evidence="7 9" id="KW-1015">Disulfide bond</keyword>
<feature type="compositionally biased region" description="Pro residues" evidence="10">
    <location>
        <begin position="159"/>
        <end position="178"/>
    </location>
</feature>
<keyword evidence="4" id="KW-0964">Secreted</keyword>
<evidence type="ECO:0000256" key="10">
    <source>
        <dbReference type="SAM" id="MobiDB-lite"/>
    </source>
</evidence>
<keyword evidence="6 11" id="KW-0732">Signal</keyword>
<feature type="disulfide bond" evidence="9">
    <location>
        <begin position="37"/>
        <end position="68"/>
    </location>
</feature>
<feature type="disulfide bond" evidence="9">
    <location>
        <begin position="47"/>
        <end position="54"/>
    </location>
</feature>
<comment type="caution">
    <text evidence="9">Lacks conserved residue(s) required for the propagation of feature annotation.</text>
</comment>
<dbReference type="GO" id="GO:0005576">
    <property type="term" value="C:extracellular region"/>
    <property type="evidence" value="ECO:0007669"/>
    <property type="project" value="UniProtKB-SubCell"/>
</dbReference>
<keyword evidence="8" id="KW-0449">Lipoprotein</keyword>
<keyword evidence="5" id="KW-0336">GPI-anchor</keyword>
<gene>
    <name evidence="13" type="ORF">D6C90_07600</name>
</gene>
<dbReference type="AlphaFoldDB" id="A0A4S9UBG3"/>
<dbReference type="GO" id="GO:0098552">
    <property type="term" value="C:side of membrane"/>
    <property type="evidence" value="ECO:0007669"/>
    <property type="project" value="UniProtKB-KW"/>
</dbReference>
<evidence type="ECO:0000256" key="4">
    <source>
        <dbReference type="ARBA" id="ARBA00022525"/>
    </source>
</evidence>
<evidence type="ECO:0000256" key="2">
    <source>
        <dbReference type="ARBA" id="ARBA00004613"/>
    </source>
</evidence>
<keyword evidence="9" id="KW-0479">Metal-binding</keyword>
<evidence type="ECO:0000256" key="6">
    <source>
        <dbReference type="ARBA" id="ARBA00022729"/>
    </source>
</evidence>
<evidence type="ECO:0000256" key="11">
    <source>
        <dbReference type="SAM" id="SignalP"/>
    </source>
</evidence>
<evidence type="ECO:0000256" key="3">
    <source>
        <dbReference type="ARBA" id="ARBA00010031"/>
    </source>
</evidence>
<reference evidence="13 14" key="1">
    <citation type="submission" date="2018-10" db="EMBL/GenBank/DDBJ databases">
        <title>Fifty Aureobasidium pullulans genomes reveal a recombining polyextremotolerant generalist.</title>
        <authorList>
            <person name="Gostincar C."/>
            <person name="Turk M."/>
            <person name="Zajc J."/>
            <person name="Gunde-Cimerman N."/>
        </authorList>
    </citation>
    <scope>NUCLEOTIDE SEQUENCE [LARGE SCALE GENOMIC DNA]</scope>
    <source>
        <strain evidence="13 14">EXF-3844</strain>
    </source>
</reference>
<feature type="chain" id="PRO_5043197805" description="CFEM domain-containing protein" evidence="11">
    <location>
        <begin position="28"/>
        <end position="189"/>
    </location>
</feature>
<dbReference type="EMBL" id="QZBN01000928">
    <property type="protein sequence ID" value="THZ34737.1"/>
    <property type="molecule type" value="Genomic_DNA"/>
</dbReference>
<feature type="domain" description="CFEM" evidence="12">
    <location>
        <begin position="5"/>
        <end position="134"/>
    </location>
</feature>
<dbReference type="InterPro" id="IPR008427">
    <property type="entry name" value="Extracellular_membr_CFEM_dom"/>
</dbReference>
<evidence type="ECO:0000256" key="9">
    <source>
        <dbReference type="PROSITE-ProRule" id="PRU01356"/>
    </source>
</evidence>
<proteinExistence type="inferred from homology"/>
<keyword evidence="9" id="KW-0408">Iron</keyword>
<dbReference type="GO" id="GO:0046872">
    <property type="term" value="F:metal ion binding"/>
    <property type="evidence" value="ECO:0007669"/>
    <property type="project" value="UniProtKB-UniRule"/>
</dbReference>
<feature type="region of interest" description="Disordered" evidence="10">
    <location>
        <begin position="121"/>
        <end position="189"/>
    </location>
</feature>
<dbReference type="PROSITE" id="PS52012">
    <property type="entry name" value="CFEM"/>
    <property type="match status" value="1"/>
</dbReference>
<comment type="caution">
    <text evidence="13">The sequence shown here is derived from an EMBL/GenBank/DDBJ whole genome shotgun (WGS) entry which is preliminary data.</text>
</comment>
<evidence type="ECO:0000313" key="14">
    <source>
        <dbReference type="Proteomes" id="UP000310121"/>
    </source>
</evidence>
<feature type="compositionally biased region" description="Basic and acidic residues" evidence="10">
    <location>
        <begin position="135"/>
        <end position="145"/>
    </location>
</feature>
<comment type="similarity">
    <text evidence="3">Belongs to the RBT5 family.</text>
</comment>
<organism evidence="13 14">
    <name type="scientific">Aureobasidium pullulans</name>
    <name type="common">Black yeast</name>
    <name type="synonym">Pullularia pullulans</name>
    <dbReference type="NCBI Taxonomy" id="5580"/>
    <lineage>
        <taxon>Eukaryota</taxon>
        <taxon>Fungi</taxon>
        <taxon>Dikarya</taxon>
        <taxon>Ascomycota</taxon>
        <taxon>Pezizomycotina</taxon>
        <taxon>Dothideomycetes</taxon>
        <taxon>Dothideomycetidae</taxon>
        <taxon>Dothideales</taxon>
        <taxon>Saccotheciaceae</taxon>
        <taxon>Aureobasidium</taxon>
    </lineage>
</organism>
<feature type="signal peptide" evidence="11">
    <location>
        <begin position="1"/>
        <end position="27"/>
    </location>
</feature>
<feature type="disulfide bond" evidence="9">
    <location>
        <begin position="33"/>
        <end position="73"/>
    </location>
</feature>
<dbReference type="Proteomes" id="UP000310121">
    <property type="component" value="Unassembled WGS sequence"/>
</dbReference>
<evidence type="ECO:0000256" key="5">
    <source>
        <dbReference type="ARBA" id="ARBA00022622"/>
    </source>
</evidence>
<evidence type="ECO:0000256" key="8">
    <source>
        <dbReference type="ARBA" id="ARBA00023288"/>
    </source>
</evidence>
<evidence type="ECO:0000259" key="12">
    <source>
        <dbReference type="PROSITE" id="PS52012"/>
    </source>
</evidence>
<feature type="compositionally biased region" description="Low complexity" evidence="10">
    <location>
        <begin position="179"/>
        <end position="189"/>
    </location>
</feature>
<evidence type="ECO:0000256" key="1">
    <source>
        <dbReference type="ARBA" id="ARBA00004589"/>
    </source>
</evidence>
<keyword evidence="9" id="KW-0349">Heme</keyword>
<comment type="subcellular location">
    <subcellularLocation>
        <location evidence="1">Membrane</location>
        <topology evidence="1">Lipid-anchor</topology>
        <topology evidence="1">GPI-anchor</topology>
    </subcellularLocation>
    <subcellularLocation>
        <location evidence="2">Secreted</location>
    </subcellularLocation>
</comment>
<dbReference type="Pfam" id="PF05730">
    <property type="entry name" value="CFEM"/>
    <property type="match status" value="1"/>
</dbReference>
<evidence type="ECO:0000256" key="7">
    <source>
        <dbReference type="ARBA" id="ARBA00023157"/>
    </source>
</evidence>
<feature type="binding site" description="axial binding residue" evidence="9">
    <location>
        <position position="51"/>
    </location>
    <ligand>
        <name>heme</name>
        <dbReference type="ChEBI" id="CHEBI:30413"/>
    </ligand>
    <ligandPart>
        <name>Fe</name>
        <dbReference type="ChEBI" id="CHEBI:18248"/>
    </ligandPart>
</feature>
<keyword evidence="5" id="KW-0472">Membrane</keyword>
<name>A0A4S9UBG3_AURPU</name>
<evidence type="ECO:0000313" key="13">
    <source>
        <dbReference type="EMBL" id="THZ34737.1"/>
    </source>
</evidence>
<keyword evidence="5" id="KW-0325">Glycoprotein</keyword>
<protein>
    <recommendedName>
        <fullName evidence="12">CFEM domain-containing protein</fullName>
    </recommendedName>
</protein>